<dbReference type="InterPro" id="IPR050661">
    <property type="entry name" value="BglG_antiterminators"/>
</dbReference>
<protein>
    <submittedName>
        <fullName evidence="4">Helix-turn-helix domain-containing protein</fullName>
    </submittedName>
</protein>
<sequence>MNIFLDSFHARKIKVVQLLQSEDRFFTILELSETLNVTASTIEKAVESLVEDFTSGPYRCQIQKNYQKNKKIKIKASRLFSIEELKRCYMTSNFLYQSFYEIFTREFEDVKTYAEKNFTSLTMAYKKFSNMEPILQSFGLKFNFSSDFELVGTETQIRYFYLSLFWSVYDGNYWPFDVEPATLTPVIDEIEKLQGRRLPLARRDFYYHWLGVIVTRLNQGYYVEDLKIDADQFIQYDIDAVQPFYDFLIESLEVEIPPEHVYNEVAFLSLITYAFEHQLHFQEKMNFHRLRLMNAMPNNIIFDSVNYFMKAFEENSSIRLGDREYNDLYLNLVNLHTRVLFFEGEYKDFQGVNTKFLSKRLEGFFSEYFDEMLSELAKDSRFTPIFSKKKELSKIYTMLLSNTLKVGEHIPPIRVSIISVYGDKRINYYRRVIQFSWFEEIDITAEVDGEVDLIITDRNYHQLAAQKDRVFVWSEHPTAKDIAHLNVRLDNILIQKAKESFWFNNQQ</sequence>
<evidence type="ECO:0000256" key="2">
    <source>
        <dbReference type="ARBA" id="ARBA00023163"/>
    </source>
</evidence>
<dbReference type="PANTHER" id="PTHR30185">
    <property type="entry name" value="CRYPTIC BETA-GLUCOSIDE BGL OPERON ANTITERMINATOR"/>
    <property type="match status" value="1"/>
</dbReference>
<dbReference type="AlphaFoldDB" id="A0A940SV28"/>
<dbReference type="InterPro" id="IPR007737">
    <property type="entry name" value="Mga_HTH"/>
</dbReference>
<gene>
    <name evidence="4" type="ORF">I6N95_06570</name>
</gene>
<dbReference type="Gene3D" id="1.10.10.10">
    <property type="entry name" value="Winged helix-like DNA-binding domain superfamily/Winged helix DNA-binding domain"/>
    <property type="match status" value="1"/>
</dbReference>
<dbReference type="Proteomes" id="UP000674938">
    <property type="component" value="Unassembled WGS sequence"/>
</dbReference>
<evidence type="ECO:0000256" key="1">
    <source>
        <dbReference type="ARBA" id="ARBA00023015"/>
    </source>
</evidence>
<dbReference type="PANTHER" id="PTHR30185:SF18">
    <property type="entry name" value="TRANSCRIPTIONAL REGULATOR MTLR"/>
    <property type="match status" value="1"/>
</dbReference>
<reference evidence="4" key="1">
    <citation type="submission" date="2020-12" db="EMBL/GenBank/DDBJ databases">
        <title>Vagococcus allomyrinae sp. nov. and Enterococcus lavae sp. nov., isolated from the larvae of Allomyrina dichotoma.</title>
        <authorList>
            <person name="Lee S.D."/>
        </authorList>
    </citation>
    <scope>NUCLEOTIDE SEQUENCE</scope>
    <source>
        <strain evidence="4">BWB3-3</strain>
    </source>
</reference>
<proteinExistence type="predicted"/>
<evidence type="ECO:0000313" key="4">
    <source>
        <dbReference type="EMBL" id="MBP1040661.1"/>
    </source>
</evidence>
<keyword evidence="5" id="KW-1185">Reference proteome</keyword>
<evidence type="ECO:0000259" key="3">
    <source>
        <dbReference type="Pfam" id="PF05043"/>
    </source>
</evidence>
<keyword evidence="2" id="KW-0804">Transcription</keyword>
<dbReference type="Pfam" id="PF05043">
    <property type="entry name" value="Mga"/>
    <property type="match status" value="1"/>
</dbReference>
<dbReference type="EMBL" id="JAEEGA010000003">
    <property type="protein sequence ID" value="MBP1040661.1"/>
    <property type="molecule type" value="Genomic_DNA"/>
</dbReference>
<dbReference type="InterPro" id="IPR036388">
    <property type="entry name" value="WH-like_DNA-bd_sf"/>
</dbReference>
<name>A0A940SV28_9ENTE</name>
<keyword evidence="1" id="KW-0805">Transcription regulation</keyword>
<accession>A0A940SV28</accession>
<comment type="caution">
    <text evidence="4">The sequence shown here is derived from an EMBL/GenBank/DDBJ whole genome shotgun (WGS) entry which is preliminary data.</text>
</comment>
<feature type="domain" description="Mga helix-turn-helix" evidence="3">
    <location>
        <begin position="80"/>
        <end position="165"/>
    </location>
</feature>
<dbReference type="RefSeq" id="WP_209525877.1">
    <property type="nucleotide sequence ID" value="NZ_JAEEGA010000003.1"/>
</dbReference>
<organism evidence="4 5">
    <name type="scientific">Vagococcus allomyrinae</name>
    <dbReference type="NCBI Taxonomy" id="2794353"/>
    <lineage>
        <taxon>Bacteria</taxon>
        <taxon>Bacillati</taxon>
        <taxon>Bacillota</taxon>
        <taxon>Bacilli</taxon>
        <taxon>Lactobacillales</taxon>
        <taxon>Enterococcaceae</taxon>
        <taxon>Vagococcus</taxon>
    </lineage>
</organism>
<evidence type="ECO:0000313" key="5">
    <source>
        <dbReference type="Proteomes" id="UP000674938"/>
    </source>
</evidence>